<evidence type="ECO:0000313" key="1">
    <source>
        <dbReference type="EMBL" id="MBD2732935.1"/>
    </source>
</evidence>
<reference evidence="1 2" key="1">
    <citation type="journal article" date="2020" name="ISME J.">
        <title>Comparative genomics reveals insights into cyanobacterial evolution and habitat adaptation.</title>
        <authorList>
            <person name="Chen M.Y."/>
            <person name="Teng W.K."/>
            <person name="Zhao L."/>
            <person name="Hu C.X."/>
            <person name="Zhou Y.K."/>
            <person name="Han B.P."/>
            <person name="Song L.R."/>
            <person name="Shu W.S."/>
        </authorList>
    </citation>
    <scope>NUCLEOTIDE SEQUENCE [LARGE SCALE GENOMIC DNA]</scope>
    <source>
        <strain evidence="1 2">FACHB-159</strain>
    </source>
</reference>
<sequence>MTETILGLRFWMKFILVLEPPGGTAKGLRNLSKLVTVRRVAQLTVLPYTCCIEMRRNREQAIGNKLKVS</sequence>
<proteinExistence type="predicted"/>
<organism evidence="1 2">
    <name type="scientific">Nostoc paludosum FACHB-159</name>
    <dbReference type="NCBI Taxonomy" id="2692908"/>
    <lineage>
        <taxon>Bacteria</taxon>
        <taxon>Bacillati</taxon>
        <taxon>Cyanobacteriota</taxon>
        <taxon>Cyanophyceae</taxon>
        <taxon>Nostocales</taxon>
        <taxon>Nostocaceae</taxon>
        <taxon>Nostoc</taxon>
    </lineage>
</organism>
<dbReference type="EMBL" id="JACJTU010000002">
    <property type="protein sequence ID" value="MBD2732935.1"/>
    <property type="molecule type" value="Genomic_DNA"/>
</dbReference>
<evidence type="ECO:0000313" key="2">
    <source>
        <dbReference type="Proteomes" id="UP000637383"/>
    </source>
</evidence>
<dbReference type="Proteomes" id="UP000637383">
    <property type="component" value="Unassembled WGS sequence"/>
</dbReference>
<name>A0ABR8K0F1_9NOSO</name>
<gene>
    <name evidence="1" type="ORF">H6H03_03270</name>
</gene>
<comment type="caution">
    <text evidence="1">The sequence shown here is derived from an EMBL/GenBank/DDBJ whole genome shotgun (WGS) entry which is preliminary data.</text>
</comment>
<protein>
    <submittedName>
        <fullName evidence="1">Uncharacterized protein</fullName>
    </submittedName>
</protein>
<keyword evidence="2" id="KW-1185">Reference proteome</keyword>
<accession>A0ABR8K0F1</accession>